<feature type="region of interest" description="Disordered" evidence="1">
    <location>
        <begin position="103"/>
        <end position="130"/>
    </location>
</feature>
<accession>Q2R4Q1</accession>
<feature type="compositionally biased region" description="Polar residues" evidence="1">
    <location>
        <begin position="119"/>
        <end position="130"/>
    </location>
</feature>
<evidence type="ECO:0000256" key="1">
    <source>
        <dbReference type="SAM" id="MobiDB-lite"/>
    </source>
</evidence>
<name>Q2R4Q1_ORYSJ</name>
<dbReference type="EMBL" id="DP000010">
    <property type="protein sequence ID" value="ABA93531.1"/>
    <property type="molecule type" value="Genomic_DNA"/>
</dbReference>
<feature type="region of interest" description="Disordered" evidence="1">
    <location>
        <begin position="1"/>
        <end position="83"/>
    </location>
</feature>
<feature type="compositionally biased region" description="Basic and acidic residues" evidence="1">
    <location>
        <begin position="43"/>
        <end position="54"/>
    </location>
</feature>
<evidence type="ECO:0000313" key="2">
    <source>
        <dbReference type="EMBL" id="ABA93531.1"/>
    </source>
</evidence>
<proteinExistence type="predicted"/>
<sequence length="130" mass="13220">MATTKKAAGAEEGGGVARVDGDDGAPAVDELGEVVGGVGGDAAKPEKATPRRETVPASGEGRPEVVGDGGERGRQRELVSGEEKMRQVAETGEGGSFWDVTFSPFTTGTTSPPPHPSHLNYTASSRTLAA</sequence>
<organism evidence="2">
    <name type="scientific">Oryza sativa subsp. japonica</name>
    <name type="common">Rice</name>
    <dbReference type="NCBI Taxonomy" id="39947"/>
    <lineage>
        <taxon>Eukaryota</taxon>
        <taxon>Viridiplantae</taxon>
        <taxon>Streptophyta</taxon>
        <taxon>Embryophyta</taxon>
        <taxon>Tracheophyta</taxon>
        <taxon>Spermatophyta</taxon>
        <taxon>Magnoliopsida</taxon>
        <taxon>Liliopsida</taxon>
        <taxon>Poales</taxon>
        <taxon>Poaceae</taxon>
        <taxon>BOP clade</taxon>
        <taxon>Oryzoideae</taxon>
        <taxon>Oryzeae</taxon>
        <taxon>Oryzinae</taxon>
        <taxon>Oryza</taxon>
        <taxon>Oryza sativa</taxon>
    </lineage>
</organism>
<reference evidence="2" key="1">
    <citation type="journal article" date="2005" name="BMC Biol.">
        <title>The sequence of rice chromosomes 11 and 12, rich in disease resistance genes and recent gene duplications.</title>
        <authorList>
            <consortium name="The rice chromosomes 11 and 12 sequencing consortia"/>
        </authorList>
    </citation>
    <scope>NUCLEOTIDE SEQUENCE [LARGE SCALE GENOMIC DNA]</scope>
</reference>
<gene>
    <name evidence="2" type="ordered locus">LOC_Os11g27710</name>
</gene>
<dbReference type="AlphaFoldDB" id="Q2R4Q1"/>
<protein>
    <submittedName>
        <fullName evidence="2">Transposon protein, putative, unclassified</fullName>
    </submittedName>
</protein>
<feature type="compositionally biased region" description="Basic and acidic residues" evidence="1">
    <location>
        <begin position="61"/>
        <end position="83"/>
    </location>
</feature>
<reference evidence="2" key="3">
    <citation type="submission" date="2006-01" db="EMBL/GenBank/DDBJ databases">
        <authorList>
            <person name="Buell R."/>
        </authorList>
    </citation>
    <scope>NUCLEOTIDE SEQUENCE</scope>
</reference>
<reference evidence="2" key="2">
    <citation type="submission" date="2005-04" db="EMBL/GenBank/DDBJ databases">
        <authorList>
            <person name="Buell C.R."/>
            <person name="Wing R.A."/>
            <person name="McCombie W.A."/>
            <person name="Ouyang S."/>
        </authorList>
    </citation>
    <scope>NUCLEOTIDE SEQUENCE</scope>
</reference>